<evidence type="ECO:0000256" key="6">
    <source>
        <dbReference type="ARBA" id="ARBA00023136"/>
    </source>
</evidence>
<comment type="subcellular location">
    <subcellularLocation>
        <location evidence="1">Cell membrane</location>
        <topology evidence="1">Multi-pass membrane protein</topology>
    </subcellularLocation>
</comment>
<reference evidence="8 9" key="1">
    <citation type="submission" date="2016-10" db="EMBL/GenBank/DDBJ databases">
        <authorList>
            <person name="de Groot N.N."/>
        </authorList>
    </citation>
    <scope>NUCLEOTIDE SEQUENCE [LARGE SCALE GENOMIC DNA]</scope>
    <source>
        <strain evidence="8 9">DSM 797</strain>
    </source>
</reference>
<organism evidence="8 9">
    <name type="scientific">Romboutsia lituseburensis DSM 797</name>
    <dbReference type="NCBI Taxonomy" id="1121325"/>
    <lineage>
        <taxon>Bacteria</taxon>
        <taxon>Bacillati</taxon>
        <taxon>Bacillota</taxon>
        <taxon>Clostridia</taxon>
        <taxon>Peptostreptococcales</taxon>
        <taxon>Peptostreptococcaceae</taxon>
        <taxon>Romboutsia</taxon>
    </lineage>
</organism>
<name>A0A1G9SCX7_9FIRM</name>
<feature type="transmembrane region" description="Helical" evidence="7">
    <location>
        <begin position="102"/>
        <end position="120"/>
    </location>
</feature>
<dbReference type="InterPro" id="IPR018383">
    <property type="entry name" value="UPF0324_pro"/>
</dbReference>
<evidence type="ECO:0000256" key="3">
    <source>
        <dbReference type="ARBA" id="ARBA00022475"/>
    </source>
</evidence>
<evidence type="ECO:0000256" key="4">
    <source>
        <dbReference type="ARBA" id="ARBA00022692"/>
    </source>
</evidence>
<keyword evidence="6 7" id="KW-0472">Membrane</keyword>
<dbReference type="GO" id="GO:0005886">
    <property type="term" value="C:plasma membrane"/>
    <property type="evidence" value="ECO:0007669"/>
    <property type="project" value="UniProtKB-SubCell"/>
</dbReference>
<evidence type="ECO:0000256" key="7">
    <source>
        <dbReference type="SAM" id="Phobius"/>
    </source>
</evidence>
<evidence type="ECO:0000313" key="9">
    <source>
        <dbReference type="Proteomes" id="UP000199068"/>
    </source>
</evidence>
<dbReference type="Proteomes" id="UP000199068">
    <property type="component" value="Unassembled WGS sequence"/>
</dbReference>
<dbReference type="PANTHER" id="PTHR30106:SF2">
    <property type="entry name" value="UPF0324 INNER MEMBRANE PROTEIN YEIH"/>
    <property type="match status" value="1"/>
</dbReference>
<keyword evidence="5 7" id="KW-1133">Transmembrane helix</keyword>
<proteinExistence type="inferred from homology"/>
<gene>
    <name evidence="8" type="ORF">SAMN04515677_10962</name>
</gene>
<feature type="transmembrane region" description="Helical" evidence="7">
    <location>
        <begin position="132"/>
        <end position="155"/>
    </location>
</feature>
<feature type="transmembrane region" description="Helical" evidence="7">
    <location>
        <begin position="227"/>
        <end position="245"/>
    </location>
</feature>
<evidence type="ECO:0000256" key="2">
    <source>
        <dbReference type="ARBA" id="ARBA00007977"/>
    </source>
</evidence>
<evidence type="ECO:0000256" key="5">
    <source>
        <dbReference type="ARBA" id="ARBA00022989"/>
    </source>
</evidence>
<protein>
    <submittedName>
        <fullName evidence="8">Conserved hypothetical integral membrane protein</fullName>
    </submittedName>
</protein>
<comment type="similarity">
    <text evidence="2">Belongs to the UPF0324 family.</text>
</comment>
<feature type="transmembrane region" description="Helical" evidence="7">
    <location>
        <begin position="20"/>
        <end position="41"/>
    </location>
</feature>
<feature type="transmembrane region" description="Helical" evidence="7">
    <location>
        <begin position="161"/>
        <end position="181"/>
    </location>
</feature>
<keyword evidence="4 7" id="KW-0812">Transmembrane</keyword>
<feature type="transmembrane region" description="Helical" evidence="7">
    <location>
        <begin position="47"/>
        <end position="66"/>
    </location>
</feature>
<dbReference type="EMBL" id="FNGW01000009">
    <property type="protein sequence ID" value="SDM33353.1"/>
    <property type="molecule type" value="Genomic_DNA"/>
</dbReference>
<dbReference type="PANTHER" id="PTHR30106">
    <property type="entry name" value="INNER MEMBRANE PROTEIN YEIH-RELATED"/>
    <property type="match status" value="1"/>
</dbReference>
<evidence type="ECO:0000256" key="1">
    <source>
        <dbReference type="ARBA" id="ARBA00004651"/>
    </source>
</evidence>
<keyword evidence="9" id="KW-1185">Reference proteome</keyword>
<dbReference type="Pfam" id="PF03601">
    <property type="entry name" value="Cons_hypoth698"/>
    <property type="match status" value="1"/>
</dbReference>
<dbReference type="AlphaFoldDB" id="A0A1G9SCX7"/>
<dbReference type="RefSeq" id="WP_092727275.1">
    <property type="nucleotide sequence ID" value="NZ_FNGW01000009.1"/>
</dbReference>
<sequence>MDGINKITNSNNIFYKIKEILPGLAVSVLIGLASMVLSHVVPKLGAATISIFLGMFIGNVFLGQEVFQKGYKFSETDLLSYSIVLLGATLSVSTLMELGFNGILFVVLQMSVTIAGALYIGKKLGFGQDFRFLMAAGNAVCGSSAIAATAPVINAKDKDKGIAITIVNVTGIFLMFLLPVLTQKLYSHEAVQTSAMIGGTLQSVGQVVASGAMVSEPVKDLSTIFKIVRVILLVAVVFLFGHLKNKTNHDIIEEEIEDTKKGKIKVPWYVLGFFITCALFSTNIISPEVSEMCKALSNKFEIIALAAIGLRVNIKDLIKQGKAVSLYGLFVGTLQVVSAVILINILL</sequence>
<feature type="transmembrane region" description="Helical" evidence="7">
    <location>
        <begin position="326"/>
        <end position="346"/>
    </location>
</feature>
<accession>A0A1G9SCX7</accession>
<feature type="transmembrane region" description="Helical" evidence="7">
    <location>
        <begin position="266"/>
        <end position="285"/>
    </location>
</feature>
<keyword evidence="3" id="KW-1003">Cell membrane</keyword>
<dbReference type="STRING" id="1121325.SAMN04515677_10962"/>
<evidence type="ECO:0000313" key="8">
    <source>
        <dbReference type="EMBL" id="SDM33353.1"/>
    </source>
</evidence>